<keyword evidence="2" id="KW-0812">Transmembrane</keyword>
<reference evidence="4" key="1">
    <citation type="submission" date="2020-12" db="EMBL/GenBank/DDBJ databases">
        <title>Bacterial novel species Flavobacterium sp. SE-1-e isolated from soil.</title>
        <authorList>
            <person name="Jung H.-Y."/>
        </authorList>
    </citation>
    <scope>NUCLEOTIDE SEQUENCE</scope>
    <source>
        <strain evidence="4">SE-1-e</strain>
    </source>
</reference>
<organism evidence="4 5">
    <name type="scientific">Flavobacterium agrisoli</name>
    <dbReference type="NCBI Taxonomy" id="2793066"/>
    <lineage>
        <taxon>Bacteria</taxon>
        <taxon>Pseudomonadati</taxon>
        <taxon>Bacteroidota</taxon>
        <taxon>Flavobacteriia</taxon>
        <taxon>Flavobacteriales</taxon>
        <taxon>Flavobacteriaceae</taxon>
        <taxon>Flavobacterium</taxon>
    </lineage>
</organism>
<accession>A0A934PN08</accession>
<gene>
    <name evidence="4" type="ORF">I5M07_15410</name>
</gene>
<evidence type="ECO:0000256" key="2">
    <source>
        <dbReference type="SAM" id="Phobius"/>
    </source>
</evidence>
<keyword evidence="2" id="KW-0472">Membrane</keyword>
<dbReference type="InterPro" id="IPR025665">
    <property type="entry name" value="Beta-barrel_OMP_2"/>
</dbReference>
<protein>
    <submittedName>
        <fullName evidence="4">Outer membrane beta-barrel protein</fullName>
    </submittedName>
</protein>
<keyword evidence="1" id="KW-0175">Coiled coil</keyword>
<evidence type="ECO:0000256" key="1">
    <source>
        <dbReference type="SAM" id="Coils"/>
    </source>
</evidence>
<dbReference type="RefSeq" id="WP_200107343.1">
    <property type="nucleotide sequence ID" value="NZ_JAEHFV010000009.1"/>
</dbReference>
<feature type="coiled-coil region" evidence="1">
    <location>
        <begin position="193"/>
        <end position="220"/>
    </location>
</feature>
<comment type="caution">
    <text evidence="4">The sequence shown here is derived from an EMBL/GenBank/DDBJ whole genome shotgun (WGS) entry which is preliminary data.</text>
</comment>
<sequence length="460" mass="50767">MKKQGIETIFSSLDDYSTPPPPELWDAIEAQLDAPKRKKRALFWWPVAASLVIGLSLGGLFLISDLKTDIQSPAIDIQNKIVIEEPNIKPEKVPSAEKSISSSKYNANAKGTLQQNSVIQTKISVHTPSNTTSINSNSGLAHFVTNSPVHSSYQNSNSVLFSKDKTLQKESIAVVENTHYPIAAQSETTSETLLNTSEKQNEIAQELQQLEQTLAHQETKTEEPKTKSSSSNKWSLGVYAGVTDSENLSNKKVLGTSVSSKQGTTYGIKTNYKLNKKWGVSAGLKINELGQSIANVSYYNKQVNVMNNMATNDFFKVTHDATYLSSNPNYVFASATNTEAKNTTTATATIDQNLQYLEIPLEISYSVLDSKKANIRFNTGGFMGKLISNEVSLDGNAIGETLHVNEYVFGSKLSSTLQYEVLKKTNVFVEPGMNYYLNPMKDNSFNQFQWGLNFGINVNF</sequence>
<evidence type="ECO:0000313" key="5">
    <source>
        <dbReference type="Proteomes" id="UP000609172"/>
    </source>
</evidence>
<dbReference type="AlphaFoldDB" id="A0A934PN08"/>
<dbReference type="Proteomes" id="UP000609172">
    <property type="component" value="Unassembled WGS sequence"/>
</dbReference>
<dbReference type="EMBL" id="JAEHFV010000009">
    <property type="protein sequence ID" value="MBK0371217.1"/>
    <property type="molecule type" value="Genomic_DNA"/>
</dbReference>
<dbReference type="Pfam" id="PF13568">
    <property type="entry name" value="OMP_b-brl_2"/>
    <property type="match status" value="1"/>
</dbReference>
<proteinExistence type="predicted"/>
<keyword evidence="5" id="KW-1185">Reference proteome</keyword>
<keyword evidence="2" id="KW-1133">Transmembrane helix</keyword>
<feature type="domain" description="Outer membrane protein beta-barrel" evidence="3">
    <location>
        <begin position="231"/>
        <end position="459"/>
    </location>
</feature>
<feature type="transmembrane region" description="Helical" evidence="2">
    <location>
        <begin position="42"/>
        <end position="63"/>
    </location>
</feature>
<evidence type="ECO:0000313" key="4">
    <source>
        <dbReference type="EMBL" id="MBK0371217.1"/>
    </source>
</evidence>
<evidence type="ECO:0000259" key="3">
    <source>
        <dbReference type="Pfam" id="PF13568"/>
    </source>
</evidence>
<name>A0A934PN08_9FLAO</name>